<evidence type="ECO:0000256" key="3">
    <source>
        <dbReference type="ARBA" id="ARBA00023134"/>
    </source>
</evidence>
<dbReference type="InterPro" id="IPR006703">
    <property type="entry name" value="G_AIG1"/>
</dbReference>
<reference evidence="6" key="1">
    <citation type="submission" date="2018-11" db="EMBL/GenBank/DDBJ databases">
        <authorList>
            <person name="Alioto T."/>
            <person name="Alioto T."/>
        </authorList>
    </citation>
    <scope>NUCLEOTIDE SEQUENCE</scope>
</reference>
<keyword evidence="4" id="KW-0472">Membrane</keyword>
<keyword evidence="2" id="KW-0547">Nucleotide-binding</keyword>
<dbReference type="PANTHER" id="PTHR10903:SF184">
    <property type="entry name" value="GTP-BINDING PROTEIN A"/>
    <property type="match status" value="1"/>
</dbReference>
<dbReference type="Proteomes" id="UP000596742">
    <property type="component" value="Unassembled WGS sequence"/>
</dbReference>
<name>A0A8B6DX79_MYTGA</name>
<feature type="transmembrane region" description="Helical" evidence="4">
    <location>
        <begin position="213"/>
        <end position="238"/>
    </location>
</feature>
<dbReference type="AlphaFoldDB" id="A0A8B6DX79"/>
<evidence type="ECO:0000256" key="4">
    <source>
        <dbReference type="SAM" id="Phobius"/>
    </source>
</evidence>
<dbReference type="PANTHER" id="PTHR10903">
    <property type="entry name" value="GTPASE, IMAP FAMILY MEMBER-RELATED"/>
    <property type="match status" value="1"/>
</dbReference>
<keyword evidence="4" id="KW-0812">Transmembrane</keyword>
<evidence type="ECO:0000313" key="6">
    <source>
        <dbReference type="EMBL" id="VDI25148.1"/>
    </source>
</evidence>
<dbReference type="PROSITE" id="PS51720">
    <property type="entry name" value="G_AIG1"/>
    <property type="match status" value="2"/>
</dbReference>
<feature type="domain" description="AIG1-type G" evidence="5">
    <location>
        <begin position="1"/>
        <end position="186"/>
    </location>
</feature>
<keyword evidence="3" id="KW-0342">GTP-binding</keyword>
<dbReference type="InterPro" id="IPR027417">
    <property type="entry name" value="P-loop_NTPase"/>
</dbReference>
<comment type="caution">
    <text evidence="6">The sequence shown here is derived from an EMBL/GenBank/DDBJ whole genome shotgun (WGS) entry which is preliminary data.</text>
</comment>
<accession>A0A8B6DX79</accession>
<dbReference type="Pfam" id="PF04548">
    <property type="entry name" value="AIG1"/>
    <property type="match status" value="2"/>
</dbReference>
<keyword evidence="7" id="KW-1185">Reference proteome</keyword>
<dbReference type="OrthoDB" id="5985928at2759"/>
<evidence type="ECO:0000313" key="7">
    <source>
        <dbReference type="Proteomes" id="UP000596742"/>
    </source>
</evidence>
<keyword evidence="4" id="KW-1133">Transmembrane helix</keyword>
<dbReference type="SUPFAM" id="SSF52540">
    <property type="entry name" value="P-loop containing nucleoside triphosphate hydrolases"/>
    <property type="match status" value="2"/>
</dbReference>
<comment type="similarity">
    <text evidence="1">Belongs to the TRAFAC class TrmE-Era-EngA-EngB-Septin-like GTPase superfamily. AIG1/Toc34/Toc159-like paraseptin GTPase family. IAN subfamily.</text>
</comment>
<evidence type="ECO:0000259" key="5">
    <source>
        <dbReference type="PROSITE" id="PS51720"/>
    </source>
</evidence>
<dbReference type="EMBL" id="UYJE01004119">
    <property type="protein sequence ID" value="VDI25148.1"/>
    <property type="molecule type" value="Genomic_DNA"/>
</dbReference>
<evidence type="ECO:0000256" key="2">
    <source>
        <dbReference type="ARBA" id="ARBA00022741"/>
    </source>
</evidence>
<gene>
    <name evidence="6" type="ORF">MGAL_10B020632</name>
</gene>
<dbReference type="InterPro" id="IPR045058">
    <property type="entry name" value="GIMA/IAN/Toc"/>
</dbReference>
<protein>
    <recommendedName>
        <fullName evidence="5">AIG1-type G domain-containing protein</fullName>
    </recommendedName>
</protein>
<proteinExistence type="inferred from homology"/>
<sequence length="503" mass="57198">MKVTCTIPNQQLFQAKIRVLAVTDRTSFGTRIRDTTKLVVIDTPGLLDTHRNEEEVKIEIIKGVGISVPGPHVILYIMRVGDRLTNDERTCIKKFTDMFGEDIFDFVIVVFTKGNDLRGKSLSEYVNNVSGPFQDVFRKCKNRMIAIDNEGTDSQKSQAVDDLLDMIEAMIDDRSYYSNDMFKWAERPFIERMEEIGQAEDVRKEIRDGGKNFRYLSIAAGVGGVVGSLITGAAIYAAPDNTMEHSNDVRLVLVGKTGSGISSIGNVILNRGFFESCASPLSVTMECKSGKIIRNDTEMVVVDTPGLFNTKLNRETVKKEIANCMGLLTLGPHAFLYIFHISRHSEEEEQTFQELEQIFGNFFCKYCIVLFVTDKPIMTKTIEEFVETLPDFYRDLVSKCNGRVITFCENANTNELLVVQILKFQQAIAQQESPCYTQEMFPKSEKSLNRCASKPTHSILYWLNDPKMFLFTSFVMILLYESTHVFNMQYFLDFFKRGNSSDF</sequence>
<dbReference type="Gene3D" id="3.40.50.300">
    <property type="entry name" value="P-loop containing nucleotide triphosphate hydrolases"/>
    <property type="match status" value="2"/>
</dbReference>
<organism evidence="6 7">
    <name type="scientific">Mytilus galloprovincialis</name>
    <name type="common">Mediterranean mussel</name>
    <dbReference type="NCBI Taxonomy" id="29158"/>
    <lineage>
        <taxon>Eukaryota</taxon>
        <taxon>Metazoa</taxon>
        <taxon>Spiralia</taxon>
        <taxon>Lophotrochozoa</taxon>
        <taxon>Mollusca</taxon>
        <taxon>Bivalvia</taxon>
        <taxon>Autobranchia</taxon>
        <taxon>Pteriomorphia</taxon>
        <taxon>Mytilida</taxon>
        <taxon>Mytiloidea</taxon>
        <taxon>Mytilidae</taxon>
        <taxon>Mytilinae</taxon>
        <taxon>Mytilus</taxon>
    </lineage>
</organism>
<evidence type="ECO:0000256" key="1">
    <source>
        <dbReference type="ARBA" id="ARBA00008535"/>
    </source>
</evidence>
<dbReference type="GO" id="GO:0005525">
    <property type="term" value="F:GTP binding"/>
    <property type="evidence" value="ECO:0007669"/>
    <property type="project" value="UniProtKB-KW"/>
</dbReference>
<feature type="domain" description="AIG1-type G" evidence="5">
    <location>
        <begin position="246"/>
        <end position="445"/>
    </location>
</feature>